<evidence type="ECO:0000313" key="1">
    <source>
        <dbReference type="EMBL" id="KAG9498763.1"/>
    </source>
</evidence>
<gene>
    <name evidence="1" type="ORF">J7337_009574</name>
</gene>
<organism evidence="1 2">
    <name type="scientific">Fusarium musae</name>
    <dbReference type="NCBI Taxonomy" id="1042133"/>
    <lineage>
        <taxon>Eukaryota</taxon>
        <taxon>Fungi</taxon>
        <taxon>Dikarya</taxon>
        <taxon>Ascomycota</taxon>
        <taxon>Pezizomycotina</taxon>
        <taxon>Sordariomycetes</taxon>
        <taxon>Hypocreomycetidae</taxon>
        <taxon>Hypocreales</taxon>
        <taxon>Nectriaceae</taxon>
        <taxon>Fusarium</taxon>
    </lineage>
</organism>
<accession>A0A9P8DBD3</accession>
<dbReference type="KEGG" id="fmu:J7337_009574"/>
<keyword evidence="2" id="KW-1185">Reference proteome</keyword>
<name>A0A9P8DBD3_9HYPO</name>
<evidence type="ECO:0000313" key="2">
    <source>
        <dbReference type="Proteomes" id="UP000827133"/>
    </source>
</evidence>
<dbReference type="RefSeq" id="XP_044677763.1">
    <property type="nucleotide sequence ID" value="XM_044827169.1"/>
</dbReference>
<proteinExistence type="predicted"/>
<dbReference type="Proteomes" id="UP000827133">
    <property type="component" value="Unassembled WGS sequence"/>
</dbReference>
<dbReference type="GeneID" id="68317430"/>
<dbReference type="EMBL" id="JAHBCI010000007">
    <property type="protein sequence ID" value="KAG9498763.1"/>
    <property type="molecule type" value="Genomic_DNA"/>
</dbReference>
<protein>
    <submittedName>
        <fullName evidence="1">Uncharacterized protein</fullName>
    </submittedName>
</protein>
<sequence>MPDAAHRPLSARTAQRIHEQVIREVFRLAGRDPDHHMECFEACLKTIEDTTVVEATDYAIWESQEQIASALKEFSNTNRTTKSGNFYMLPATIAVAIAVVLNLKHVAINSNGNTKHIVSAVSESAVWAYLGIAIDVWPQTGESHFFVKKSDEDSNSPTVGKIARGKFAVTTNIPGDAITPLMLLTMARFSGWIKTAPGARCLKKGTVDAPQIIHRRQALSEGKEILEKLGNRKFKQNDPALIREVKAWLSEPIIRVLPEEAKNRLCQVAKSWLPIIKDADTDLSVYKFMGKTGATLASLVSDEIDYIQLAQQVNEPESTAAVKKLVELSGKAREIQKSLQSYVQEVSPSLMELRTTLLEKPGCQSFQQVFGPPWNQCLLYQEADGTKNIIVGALQRLFDTIAYVVPRTHSMYGAFLDMASKMDITVMSSLDLDLARAKDRHQKRLNINDDLSYRNEIMTNVAEAIGRFERGSASQERLLRTKLCSILDAADALILKENLPRDISIVVSTNNNDGQA</sequence>
<dbReference type="AlphaFoldDB" id="A0A9P8DBD3"/>
<reference evidence="1" key="1">
    <citation type="journal article" date="2021" name="Mol. Plant Microbe Interact.">
        <title>Telomere to telomere genome assembly of Fusarium musae F31, causal agent of crown rot disease of banana.</title>
        <authorList>
            <person name="Degradi L."/>
            <person name="Tava V."/>
            <person name="Kunova A."/>
            <person name="Cortesi P."/>
            <person name="Saracchi M."/>
            <person name="Pasquali M."/>
        </authorList>
    </citation>
    <scope>NUCLEOTIDE SEQUENCE</scope>
    <source>
        <strain evidence="1">F31</strain>
    </source>
</reference>
<comment type="caution">
    <text evidence="1">The sequence shown here is derived from an EMBL/GenBank/DDBJ whole genome shotgun (WGS) entry which is preliminary data.</text>
</comment>